<dbReference type="EMBL" id="JADEXQ010000050">
    <property type="protein sequence ID" value="MBE9031031.1"/>
    <property type="molecule type" value="Genomic_DNA"/>
</dbReference>
<evidence type="ECO:0000259" key="1">
    <source>
        <dbReference type="Pfam" id="PF12770"/>
    </source>
</evidence>
<feature type="domain" description="CHAT" evidence="1">
    <location>
        <begin position="374"/>
        <end position="640"/>
    </location>
</feature>
<dbReference type="Pfam" id="PF12770">
    <property type="entry name" value="CHAT"/>
    <property type="match status" value="1"/>
</dbReference>
<comment type="caution">
    <text evidence="2">The sequence shown here is derived from an EMBL/GenBank/DDBJ whole genome shotgun (WGS) entry which is preliminary data.</text>
</comment>
<evidence type="ECO:0000313" key="3">
    <source>
        <dbReference type="Proteomes" id="UP000625316"/>
    </source>
</evidence>
<dbReference type="AlphaFoldDB" id="A0A928VQF4"/>
<dbReference type="SUPFAM" id="SSF48452">
    <property type="entry name" value="TPR-like"/>
    <property type="match status" value="1"/>
</dbReference>
<protein>
    <submittedName>
        <fullName evidence="2">CHAT domain-containing protein</fullName>
    </submittedName>
</protein>
<evidence type="ECO:0000313" key="2">
    <source>
        <dbReference type="EMBL" id="MBE9031031.1"/>
    </source>
</evidence>
<proteinExistence type="predicted"/>
<gene>
    <name evidence="2" type="ORF">IQ266_14955</name>
</gene>
<dbReference type="InterPro" id="IPR011990">
    <property type="entry name" value="TPR-like_helical_dom_sf"/>
</dbReference>
<dbReference type="RefSeq" id="WP_264325862.1">
    <property type="nucleotide sequence ID" value="NZ_JADEXQ010000050.1"/>
</dbReference>
<name>A0A928VQF4_9CYAN</name>
<dbReference type="Proteomes" id="UP000625316">
    <property type="component" value="Unassembled WGS sequence"/>
</dbReference>
<keyword evidence="3" id="KW-1185">Reference proteome</keyword>
<feature type="non-terminal residue" evidence="2">
    <location>
        <position position="1"/>
    </location>
</feature>
<sequence length="642" mass="72277">QMLGELDIAETILTQSQALAQTLPQPQLQAEILLQLAQLATTQDVDEFQPIDRALQLYQQAQSRSPAPRIQTIARVKQFQLYLQSQQPELARRLLPQLQPYLSQPNTGTIQAIVNLTEQALRYAPEDYALQQTLKPWLDQALTQAQTVDAPRISTYVLGTLGHWYEQQQQWSQAQVLTQAALDQANRLNAPEILAPWQWQQGRILSRQAHRDQALASYAKAIHNLSLLRQDLIAMQPDVQFSFRDQVEPIYREYVQLLLADLPSAVTHTPTPLQAEHLITARNTIESLQLAELQNYLREACKTYSTTKIDQIDPKATVIYPIVLGNRLEVIASFPGKPLQHYATDFDRQEVTTLVNQLRASLNPELPAAGGLPASQRFYDWLIRPLEPQLQAQSSETLVFVLDDFLRQIPMSVLHDGQQYLIETYNVVLTPGLQLFETSQQPSQSANLLLGGLSEARQGFIALPSVVQELNQISQIAPAQMLLNQSFTQANLQVALGDRPHSIVHLATHGQFSSNPQETFLLTWNHRINLNQLRQWLQQNTLQQQIKLLILSACQTAKGDDRAILGLAGVAIRAGATSTISTLWTVQDQATADLMTDLHHYLKEDPVNPASALRKAQLKQLNSQENQHPYYWAGVVLVGNWK</sequence>
<organism evidence="2 3">
    <name type="scientific">Romeriopsis navalis LEGE 11480</name>
    <dbReference type="NCBI Taxonomy" id="2777977"/>
    <lineage>
        <taxon>Bacteria</taxon>
        <taxon>Bacillati</taxon>
        <taxon>Cyanobacteriota</taxon>
        <taxon>Cyanophyceae</taxon>
        <taxon>Leptolyngbyales</taxon>
        <taxon>Leptolyngbyaceae</taxon>
        <taxon>Romeriopsis</taxon>
        <taxon>Romeriopsis navalis</taxon>
    </lineage>
</organism>
<dbReference type="Gene3D" id="1.25.40.10">
    <property type="entry name" value="Tetratricopeptide repeat domain"/>
    <property type="match status" value="1"/>
</dbReference>
<reference evidence="2" key="1">
    <citation type="submission" date="2020-10" db="EMBL/GenBank/DDBJ databases">
        <authorList>
            <person name="Castelo-Branco R."/>
            <person name="Eusebio N."/>
            <person name="Adriana R."/>
            <person name="Vieira A."/>
            <person name="Brugerolle De Fraissinette N."/>
            <person name="Rezende De Castro R."/>
            <person name="Schneider M.P."/>
            <person name="Vasconcelos V."/>
            <person name="Leao P.N."/>
        </authorList>
    </citation>
    <scope>NUCLEOTIDE SEQUENCE</scope>
    <source>
        <strain evidence="2">LEGE 11480</strain>
    </source>
</reference>
<accession>A0A928VQF4</accession>
<dbReference type="InterPro" id="IPR024983">
    <property type="entry name" value="CHAT_dom"/>
</dbReference>